<protein>
    <submittedName>
        <fullName evidence="1">Uncharacterized protein</fullName>
    </submittedName>
</protein>
<dbReference type="Proteomes" id="UP001146351">
    <property type="component" value="Unassembled WGS sequence"/>
</dbReference>
<accession>A0A9W9I2K8</accession>
<comment type="caution">
    <text evidence="1">The sequence shown here is derived from an EMBL/GenBank/DDBJ whole genome shotgun (WGS) entry which is preliminary data.</text>
</comment>
<sequence>MIIGYRNVVKHKADAYNAAKTLVWFPASTVQLGDLVYLSTGPRDWPLDDWFCVVGARIDAFMKTPKVWIPEYDDCGDPVWGTEDEEIDSYIRRLGFNPRKSIRMSEVAAVEEVTQLGLPKELLNSEGGGLDISAWCTDDEEKLPQEEVDWKSWDIAEDVLDWDEWITFPDEDERRD</sequence>
<evidence type="ECO:0000313" key="2">
    <source>
        <dbReference type="Proteomes" id="UP001146351"/>
    </source>
</evidence>
<reference evidence="1" key="2">
    <citation type="journal article" date="2023" name="IMA Fungus">
        <title>Comparative genomic study of the Penicillium genus elucidates a diverse pangenome and 15 lateral gene transfer events.</title>
        <authorList>
            <person name="Petersen C."/>
            <person name="Sorensen T."/>
            <person name="Nielsen M.R."/>
            <person name="Sondergaard T.E."/>
            <person name="Sorensen J.L."/>
            <person name="Fitzpatrick D.A."/>
            <person name="Frisvad J.C."/>
            <person name="Nielsen K.L."/>
        </authorList>
    </citation>
    <scope>NUCLEOTIDE SEQUENCE</scope>
    <source>
        <strain evidence="1">IBT 21917</strain>
    </source>
</reference>
<organism evidence="1 2">
    <name type="scientific">Penicillium capsulatum</name>
    <dbReference type="NCBI Taxonomy" id="69766"/>
    <lineage>
        <taxon>Eukaryota</taxon>
        <taxon>Fungi</taxon>
        <taxon>Dikarya</taxon>
        <taxon>Ascomycota</taxon>
        <taxon>Pezizomycotina</taxon>
        <taxon>Eurotiomycetes</taxon>
        <taxon>Eurotiomycetidae</taxon>
        <taxon>Eurotiales</taxon>
        <taxon>Aspergillaceae</taxon>
        <taxon>Penicillium</taxon>
    </lineage>
</organism>
<keyword evidence="2" id="KW-1185">Reference proteome</keyword>
<dbReference type="Pfam" id="PF19287">
    <property type="entry name" value="DUF5910"/>
    <property type="match status" value="1"/>
</dbReference>
<dbReference type="EMBL" id="JAPQKO010000005">
    <property type="protein sequence ID" value="KAJ5162102.1"/>
    <property type="molecule type" value="Genomic_DNA"/>
</dbReference>
<gene>
    <name evidence="1" type="ORF">N7492_007494</name>
</gene>
<name>A0A9W9I2K8_9EURO</name>
<dbReference type="AlphaFoldDB" id="A0A9W9I2K8"/>
<evidence type="ECO:0000313" key="1">
    <source>
        <dbReference type="EMBL" id="KAJ5162102.1"/>
    </source>
</evidence>
<dbReference type="OrthoDB" id="4540223at2759"/>
<proteinExistence type="predicted"/>
<reference evidence="1" key="1">
    <citation type="submission" date="2022-11" db="EMBL/GenBank/DDBJ databases">
        <authorList>
            <person name="Petersen C."/>
        </authorList>
    </citation>
    <scope>NUCLEOTIDE SEQUENCE</scope>
    <source>
        <strain evidence="1">IBT 21917</strain>
    </source>
</reference>
<dbReference type="InterPro" id="IPR045564">
    <property type="entry name" value="DUF5910"/>
</dbReference>